<dbReference type="Gene3D" id="3.40.50.2000">
    <property type="entry name" value="Glycogen Phosphorylase B"/>
    <property type="match status" value="2"/>
</dbReference>
<dbReference type="OrthoDB" id="9811902at2"/>
<gene>
    <name evidence="4" type="ORF">AW736_20300</name>
</gene>
<feature type="domain" description="Glycosyltransferase subfamily 4-like N-terminal" evidence="3">
    <location>
        <begin position="20"/>
        <end position="188"/>
    </location>
</feature>
<evidence type="ECO:0000259" key="3">
    <source>
        <dbReference type="Pfam" id="PF13579"/>
    </source>
</evidence>
<dbReference type="InterPro" id="IPR028098">
    <property type="entry name" value="Glyco_trans_4-like_N"/>
</dbReference>
<comment type="caution">
    <text evidence="4">The sequence shown here is derived from an EMBL/GenBank/DDBJ whole genome shotgun (WGS) entry which is preliminary data.</text>
</comment>
<dbReference type="Pfam" id="PF00534">
    <property type="entry name" value="Glycos_transf_1"/>
    <property type="match status" value="1"/>
</dbReference>
<name>A0A178IFK4_9BACT</name>
<dbReference type="STRING" id="1184151.AW736_20300"/>
<dbReference type="SUPFAM" id="SSF53756">
    <property type="entry name" value="UDP-Glycosyltransferase/glycogen phosphorylase"/>
    <property type="match status" value="1"/>
</dbReference>
<dbReference type="RefSeq" id="WP_068772139.1">
    <property type="nucleotide sequence ID" value="NZ_CP109796.1"/>
</dbReference>
<dbReference type="PANTHER" id="PTHR45947:SF3">
    <property type="entry name" value="SULFOQUINOVOSYL TRANSFERASE SQD2"/>
    <property type="match status" value="1"/>
</dbReference>
<dbReference type="InterPro" id="IPR001296">
    <property type="entry name" value="Glyco_trans_1"/>
</dbReference>
<organism evidence="4 5">
    <name type="scientific">Termitidicoccus mucosus</name>
    <dbReference type="NCBI Taxonomy" id="1184151"/>
    <lineage>
        <taxon>Bacteria</taxon>
        <taxon>Pseudomonadati</taxon>
        <taxon>Verrucomicrobiota</taxon>
        <taxon>Opitutia</taxon>
        <taxon>Opitutales</taxon>
        <taxon>Opitutaceae</taxon>
        <taxon>Termitidicoccus</taxon>
    </lineage>
</organism>
<dbReference type="Pfam" id="PF13579">
    <property type="entry name" value="Glyco_trans_4_4"/>
    <property type="match status" value="1"/>
</dbReference>
<evidence type="ECO:0000256" key="1">
    <source>
        <dbReference type="SAM" id="MobiDB-lite"/>
    </source>
</evidence>
<evidence type="ECO:0000259" key="2">
    <source>
        <dbReference type="Pfam" id="PF00534"/>
    </source>
</evidence>
<evidence type="ECO:0000313" key="5">
    <source>
        <dbReference type="Proteomes" id="UP000078486"/>
    </source>
</evidence>
<proteinExistence type="predicted"/>
<keyword evidence="5" id="KW-1185">Reference proteome</keyword>
<dbReference type="Proteomes" id="UP000078486">
    <property type="component" value="Unassembled WGS sequence"/>
</dbReference>
<accession>A0A178IFK4</accession>
<dbReference type="InterPro" id="IPR050194">
    <property type="entry name" value="Glycosyltransferase_grp1"/>
</dbReference>
<evidence type="ECO:0000313" key="4">
    <source>
        <dbReference type="EMBL" id="OAM87806.1"/>
    </source>
</evidence>
<reference evidence="4 5" key="1">
    <citation type="submission" date="2016-01" db="EMBL/GenBank/DDBJ databases">
        <title>High potential of lignocellulose degradation of a new Verrucomicrobia species.</title>
        <authorList>
            <person name="Wang Y."/>
            <person name="Shi Y."/>
            <person name="Qiu Z."/>
            <person name="Liu S."/>
            <person name="Yang H."/>
        </authorList>
    </citation>
    <scope>NUCLEOTIDE SEQUENCE [LARGE SCALE GENOMIC DNA]</scope>
    <source>
        <strain evidence="4 5">TSB47</strain>
    </source>
</reference>
<dbReference type="CDD" id="cd03794">
    <property type="entry name" value="GT4_WbuB-like"/>
    <property type="match status" value="1"/>
</dbReference>
<feature type="region of interest" description="Disordered" evidence="1">
    <location>
        <begin position="392"/>
        <end position="421"/>
    </location>
</feature>
<dbReference type="PANTHER" id="PTHR45947">
    <property type="entry name" value="SULFOQUINOVOSYL TRANSFERASE SQD2"/>
    <property type="match status" value="1"/>
</dbReference>
<protein>
    <submittedName>
        <fullName evidence="4">Uncharacterized protein</fullName>
    </submittedName>
</protein>
<feature type="domain" description="Glycosyl transferase family 1" evidence="2">
    <location>
        <begin position="205"/>
        <end position="370"/>
    </location>
</feature>
<dbReference type="EMBL" id="LRRQ01000156">
    <property type="protein sequence ID" value="OAM87806.1"/>
    <property type="molecule type" value="Genomic_DNA"/>
</dbReference>
<dbReference type="AlphaFoldDB" id="A0A178IFK4"/>
<dbReference type="GO" id="GO:0016757">
    <property type="term" value="F:glycosyltransferase activity"/>
    <property type="evidence" value="ECO:0007669"/>
    <property type="project" value="TreeGrafter"/>
</dbReference>
<sequence length="421" mass="45690">MIVFLNRFYHPSTTATGQLLTDLAEGLVARGHAVRVVTSRHDASLPGDETHNGVRIHRIATPARRRGFARITEFLAFHVAASRRLSGMLNSDDTVVALTDPPLVGVTAAQACRASGARLVHWVQDIYPELLAAAGGGWPALPLVALLRLRRDRAWRDAARCVTLGGDMAALLRARGVSADRLTVIPNWAPSGLAPSPPEDTAAMRARWGLGGRFIVAYSGNLGRVHDLDVCLRVAEALRRDSRFAFVFIGEGARKSQLQRAVAARGLENVVFRPHESRQHLAASLAAADAHWVTLRGSCGSLVFPSKLYGIAAVGRPVLFAGPPDGELARQVTDHRLGIAASPDDTARFVQTLHHWIETPAVCEDAARAALAFARTHDLPSALDAWEEALRLPEQMEDNEDQPQRHKDTEKEGKEKVLLGS</sequence>
<feature type="compositionally biased region" description="Basic and acidic residues" evidence="1">
    <location>
        <begin position="402"/>
        <end position="421"/>
    </location>
</feature>